<gene>
    <name evidence="3" type="ORF">A6769_20715</name>
</gene>
<dbReference type="EMBL" id="LXQE01000154">
    <property type="protein sequence ID" value="RCJ34833.1"/>
    <property type="molecule type" value="Genomic_DNA"/>
</dbReference>
<dbReference type="AlphaFoldDB" id="A0A367RGM4"/>
<keyword evidence="1" id="KW-0157">Chromophore</keyword>
<comment type="caution">
    <text evidence="3">The sequence shown here is derived from an EMBL/GenBank/DDBJ whole genome shotgun (WGS) entry which is preliminary data.</text>
</comment>
<dbReference type="Pfam" id="PF09150">
    <property type="entry name" value="Carot_N"/>
    <property type="match status" value="1"/>
</dbReference>
<keyword evidence="1" id="KW-0042">Antenna complex</keyword>
<keyword evidence="1" id="KW-0472">Membrane</keyword>
<name>A0A367RGM4_NOSPU</name>
<reference evidence="3 4" key="1">
    <citation type="submission" date="2016-04" db="EMBL/GenBank/DDBJ databases">
        <authorList>
            <person name="Evans L.H."/>
            <person name="Alamgir A."/>
            <person name="Owens N."/>
            <person name="Weber N.D."/>
            <person name="Virtaneva K."/>
            <person name="Barbian K."/>
            <person name="Babar A."/>
            <person name="Rosenke K."/>
        </authorList>
    </citation>
    <scope>NUCLEOTIDE SEQUENCE [LARGE SCALE GENOMIC DNA]</scope>
    <source>
        <strain evidence="3">NIES-2108</strain>
    </source>
</reference>
<dbReference type="SUPFAM" id="SSF81930">
    <property type="entry name" value="Orange carotenoid protein, N-terminal domain"/>
    <property type="match status" value="1"/>
</dbReference>
<sequence length="176" mass="19576">MTASYDKTISQAQSNETQELVDRFNALDTDAKLAWFYFVYEKMGDSITPAAPAAAEPELAPLLLGDYFKLSDEQQLDIMRDIVNRKDTEYSRAYGAIKENNQLLVWYAWAVAMGDTVVGMPASYQASKAVNDLLSEIEGLDFEEQMSVFRTIAGEVGYTDVKPIETQAETGKTSSL</sequence>
<dbReference type="Proteomes" id="UP000252085">
    <property type="component" value="Unassembled WGS sequence"/>
</dbReference>
<evidence type="ECO:0000313" key="4">
    <source>
        <dbReference type="Proteomes" id="UP000252085"/>
    </source>
</evidence>
<evidence type="ECO:0000259" key="2">
    <source>
        <dbReference type="PROSITE" id="PS51773"/>
    </source>
</evidence>
<evidence type="ECO:0000313" key="3">
    <source>
        <dbReference type="EMBL" id="RCJ34833.1"/>
    </source>
</evidence>
<dbReference type="InterPro" id="IPR015233">
    <property type="entry name" value="Orange_carotenoid-bd_N"/>
</dbReference>
<proteinExistence type="inferred from homology"/>
<accession>A0A367RGM4</accession>
<dbReference type="GO" id="GO:0016037">
    <property type="term" value="P:light absorption"/>
    <property type="evidence" value="ECO:0007669"/>
    <property type="project" value="UniProtKB-UniRule"/>
</dbReference>
<keyword evidence="1" id="KW-0605">Phycobilisome</keyword>
<feature type="domain" description="OCP N-terminal" evidence="2">
    <location>
        <begin position="14"/>
        <end position="164"/>
    </location>
</feature>
<keyword evidence="1" id="KW-0793">Thylakoid</keyword>
<organism evidence="3 4">
    <name type="scientific">Nostoc punctiforme NIES-2108</name>
    <dbReference type="NCBI Taxonomy" id="1356359"/>
    <lineage>
        <taxon>Bacteria</taxon>
        <taxon>Bacillati</taxon>
        <taxon>Cyanobacteriota</taxon>
        <taxon>Cyanophyceae</taxon>
        <taxon>Nostocales</taxon>
        <taxon>Nostocaceae</taxon>
        <taxon>Nostoc</taxon>
    </lineage>
</organism>
<comment type="similarity">
    <text evidence="1">Belongs to the orange carotenoid-binding protein family.</text>
</comment>
<dbReference type="PROSITE" id="PS51773">
    <property type="entry name" value="OCP_N"/>
    <property type="match status" value="1"/>
</dbReference>
<protein>
    <submittedName>
        <fullName evidence="3">Orange carotenoid protein</fullName>
    </submittedName>
</protein>
<dbReference type="InterPro" id="IPR036917">
    <property type="entry name" value="Orange_carotenoid-bd_N_sf"/>
</dbReference>
<dbReference type="GO" id="GO:0030089">
    <property type="term" value="C:phycobilisome"/>
    <property type="evidence" value="ECO:0007669"/>
    <property type="project" value="UniProtKB-UniRule"/>
</dbReference>
<dbReference type="GO" id="GO:0031404">
    <property type="term" value="F:chloride ion binding"/>
    <property type="evidence" value="ECO:0007669"/>
    <property type="project" value="InterPro"/>
</dbReference>
<evidence type="ECO:0000256" key="1">
    <source>
        <dbReference type="PROSITE-ProRule" id="PRU01109"/>
    </source>
</evidence>
<dbReference type="Gene3D" id="1.10.2090.10">
    <property type="entry name" value="Orange carotenoid-binding protein, N-terminal domain"/>
    <property type="match status" value="1"/>
</dbReference>